<keyword evidence="1" id="KW-0472">Membrane</keyword>
<protein>
    <submittedName>
        <fullName evidence="2">Uncharacterized protein</fullName>
    </submittedName>
</protein>
<sequence length="45" mass="4596">MIATFDVAGASVLAGCVVGGICAGASVAALLVHMFRPRPPGRHRY</sequence>
<reference evidence="3" key="1">
    <citation type="journal article" date="2019" name="Int. J. Syst. Evol. Microbiol.">
        <title>The Global Catalogue of Microorganisms (GCM) 10K type strain sequencing project: providing services to taxonomists for standard genome sequencing and annotation.</title>
        <authorList>
            <consortium name="The Broad Institute Genomics Platform"/>
            <consortium name="The Broad Institute Genome Sequencing Center for Infectious Disease"/>
            <person name="Wu L."/>
            <person name="Ma J."/>
        </authorList>
    </citation>
    <scope>NUCLEOTIDE SEQUENCE [LARGE SCALE GENOMIC DNA]</scope>
    <source>
        <strain evidence="3">KLKA75</strain>
    </source>
</reference>
<keyword evidence="1" id="KW-0812">Transmembrane</keyword>
<keyword evidence="3" id="KW-1185">Reference proteome</keyword>
<name>A0ABV9U2E5_9ACTN</name>
<dbReference type="EMBL" id="JBHSIT010000004">
    <property type="protein sequence ID" value="MFC4909037.1"/>
    <property type="molecule type" value="Genomic_DNA"/>
</dbReference>
<gene>
    <name evidence="2" type="ORF">ACFPCY_17065</name>
</gene>
<dbReference type="Proteomes" id="UP001595872">
    <property type="component" value="Unassembled WGS sequence"/>
</dbReference>
<organism evidence="2 3">
    <name type="scientific">Actinomadura gamaensis</name>
    <dbReference type="NCBI Taxonomy" id="1763541"/>
    <lineage>
        <taxon>Bacteria</taxon>
        <taxon>Bacillati</taxon>
        <taxon>Actinomycetota</taxon>
        <taxon>Actinomycetes</taxon>
        <taxon>Streptosporangiales</taxon>
        <taxon>Thermomonosporaceae</taxon>
        <taxon>Actinomadura</taxon>
    </lineage>
</organism>
<comment type="caution">
    <text evidence="2">The sequence shown here is derived from an EMBL/GenBank/DDBJ whole genome shotgun (WGS) entry which is preliminary data.</text>
</comment>
<feature type="transmembrane region" description="Helical" evidence="1">
    <location>
        <begin position="12"/>
        <end position="35"/>
    </location>
</feature>
<keyword evidence="1" id="KW-1133">Transmembrane helix</keyword>
<proteinExistence type="predicted"/>
<accession>A0ABV9U2E5</accession>
<evidence type="ECO:0000256" key="1">
    <source>
        <dbReference type="SAM" id="Phobius"/>
    </source>
</evidence>
<evidence type="ECO:0000313" key="3">
    <source>
        <dbReference type="Proteomes" id="UP001595872"/>
    </source>
</evidence>
<dbReference type="RefSeq" id="WP_378256197.1">
    <property type="nucleotide sequence ID" value="NZ_JBHSIT010000004.1"/>
</dbReference>
<evidence type="ECO:0000313" key="2">
    <source>
        <dbReference type="EMBL" id="MFC4909037.1"/>
    </source>
</evidence>